<reference evidence="2" key="2">
    <citation type="journal article" date="2022" name="Microbiol. Resour. Announc.">
        <title>Metagenome Sequencing to Explore Phylogenomics of Terrestrial Cyanobacteria.</title>
        <authorList>
            <person name="Ward R.D."/>
            <person name="Stajich J.E."/>
            <person name="Johansen J.R."/>
            <person name="Huntemann M."/>
            <person name="Clum A."/>
            <person name="Foster B."/>
            <person name="Foster B."/>
            <person name="Roux S."/>
            <person name="Palaniappan K."/>
            <person name="Varghese N."/>
            <person name="Mukherjee S."/>
            <person name="Reddy T.B.K."/>
            <person name="Daum C."/>
            <person name="Copeland A."/>
            <person name="Chen I.A."/>
            <person name="Ivanova N.N."/>
            <person name="Kyrpides N.C."/>
            <person name="Shapiro N."/>
            <person name="Eloe-Fadrosh E.A."/>
            <person name="Pietrasiak N."/>
        </authorList>
    </citation>
    <scope>NUCLEOTIDE SEQUENCE</scope>
    <source>
        <strain evidence="2">JT2-VF2</strain>
    </source>
</reference>
<gene>
    <name evidence="2" type="ORF">KME32_13180</name>
</gene>
<dbReference type="Gene3D" id="3.90.550.10">
    <property type="entry name" value="Spore Coat Polysaccharide Biosynthesis Protein SpsA, Chain A"/>
    <property type="match status" value="1"/>
</dbReference>
<feature type="domain" description="Glycosyltransferase 2-like" evidence="1">
    <location>
        <begin position="6"/>
        <end position="132"/>
    </location>
</feature>
<dbReference type="AlphaFoldDB" id="A0A951UGI0"/>
<dbReference type="InterPro" id="IPR029044">
    <property type="entry name" value="Nucleotide-diphossugar_trans"/>
</dbReference>
<organism evidence="2 3">
    <name type="scientific">Mojavia pulchra JT2-VF2</name>
    <dbReference type="NCBI Taxonomy" id="287848"/>
    <lineage>
        <taxon>Bacteria</taxon>
        <taxon>Bacillati</taxon>
        <taxon>Cyanobacteriota</taxon>
        <taxon>Cyanophyceae</taxon>
        <taxon>Nostocales</taxon>
        <taxon>Nostocaceae</taxon>
    </lineage>
</organism>
<comment type="caution">
    <text evidence="2">The sequence shown here is derived from an EMBL/GenBank/DDBJ whole genome shotgun (WGS) entry which is preliminary data.</text>
</comment>
<evidence type="ECO:0000259" key="1">
    <source>
        <dbReference type="Pfam" id="PF00535"/>
    </source>
</evidence>
<dbReference type="CDD" id="cd00761">
    <property type="entry name" value="Glyco_tranf_GTA_type"/>
    <property type="match status" value="1"/>
</dbReference>
<accession>A0A951UGI0</accession>
<dbReference type="InterPro" id="IPR001173">
    <property type="entry name" value="Glyco_trans_2-like"/>
</dbReference>
<dbReference type="SUPFAM" id="SSF53448">
    <property type="entry name" value="Nucleotide-diphospho-sugar transferases"/>
    <property type="match status" value="1"/>
</dbReference>
<dbReference type="Proteomes" id="UP000715781">
    <property type="component" value="Unassembled WGS sequence"/>
</dbReference>
<proteinExistence type="predicted"/>
<dbReference type="EMBL" id="JAHHHN010000006">
    <property type="protein sequence ID" value="MBW4562081.1"/>
    <property type="molecule type" value="Genomic_DNA"/>
</dbReference>
<protein>
    <submittedName>
        <fullName evidence="2">Glycosyltransferase</fullName>
    </submittedName>
</protein>
<dbReference type="PANTHER" id="PTHR22916">
    <property type="entry name" value="GLYCOSYLTRANSFERASE"/>
    <property type="match status" value="1"/>
</dbReference>
<name>A0A951UGI0_9NOST</name>
<dbReference type="PANTHER" id="PTHR22916:SF3">
    <property type="entry name" value="UDP-GLCNAC:BETAGAL BETA-1,3-N-ACETYLGLUCOSAMINYLTRANSFERASE-LIKE PROTEIN 1"/>
    <property type="match status" value="1"/>
</dbReference>
<evidence type="ECO:0000313" key="3">
    <source>
        <dbReference type="Proteomes" id="UP000715781"/>
    </source>
</evidence>
<sequence length="345" mass="40418">MSPLVSIIINCFNQGHYLDRSVKSVLSQTLADIECLIIDDGSKDTTRQVAENLMNIDPRVKYFFKENSGLPSSRNFGAQQAQGEWIQYLDADDWIHEDKIRFQLSYLQDINTNEDIVFYSNYERVFIDEQENIVRSQENIIGSLATSQLIQRLLIPDFLTDSPHPCLQQAMLLKKSILHRTKFPEHLKALGDRYFAIDILSAGVKFIYTPMIGAYYTKHQSNRTNNWNYMKKYYIAFYENVAKNYPSLKPFFQIGLEYLLEEAIQEQDKENFNQLIKLISTPVHLFDGKIKINNKFSIKLLNRLRTITPNFLLYEKYRGPRSRKIITFTSKKINYLRSALKSPYK</sequence>
<dbReference type="GO" id="GO:0016758">
    <property type="term" value="F:hexosyltransferase activity"/>
    <property type="evidence" value="ECO:0007669"/>
    <property type="project" value="UniProtKB-ARBA"/>
</dbReference>
<dbReference type="Pfam" id="PF00535">
    <property type="entry name" value="Glycos_transf_2"/>
    <property type="match status" value="1"/>
</dbReference>
<reference evidence="2" key="1">
    <citation type="submission" date="2021-05" db="EMBL/GenBank/DDBJ databases">
        <authorList>
            <person name="Pietrasiak N."/>
            <person name="Ward R."/>
            <person name="Stajich J.E."/>
            <person name="Kurbessoian T."/>
        </authorList>
    </citation>
    <scope>NUCLEOTIDE SEQUENCE</scope>
    <source>
        <strain evidence="2">JT2-VF2</strain>
    </source>
</reference>
<evidence type="ECO:0000313" key="2">
    <source>
        <dbReference type="EMBL" id="MBW4562081.1"/>
    </source>
</evidence>